<proteinExistence type="predicted"/>
<evidence type="ECO:0000313" key="1">
    <source>
        <dbReference type="EMBL" id="TGO06687.1"/>
    </source>
</evidence>
<dbReference type="EMBL" id="RHPJ01000001">
    <property type="protein sequence ID" value="TGO06687.1"/>
    <property type="molecule type" value="Genomic_DNA"/>
</dbReference>
<dbReference type="AlphaFoldDB" id="A0A4Z1EB30"/>
<protein>
    <recommendedName>
        <fullName evidence="3">WXG100 family type VII secretion target</fullName>
    </recommendedName>
</protein>
<gene>
    <name evidence="1" type="ORF">SERN_0879</name>
</gene>
<dbReference type="Proteomes" id="UP000297318">
    <property type="component" value="Unassembled WGS sequence"/>
</dbReference>
<organism evidence="1 2">
    <name type="scientific">Serinibacter arcticus</name>
    <dbReference type="NCBI Taxonomy" id="1655435"/>
    <lineage>
        <taxon>Bacteria</taxon>
        <taxon>Bacillati</taxon>
        <taxon>Actinomycetota</taxon>
        <taxon>Actinomycetes</taxon>
        <taxon>Micrococcales</taxon>
        <taxon>Beutenbergiaceae</taxon>
        <taxon>Serinibacter</taxon>
    </lineage>
</organism>
<keyword evidence="2" id="KW-1185">Reference proteome</keyword>
<sequence>MADVDTEITGSPSSIEGTATWLRDALANGVEAAADSLTAARSTASSSWNTTAGDNFHTVATRAIRTTDDLKSAVTTLAGDLEDFASSLRRCQEDMAAAREDARGAGLTVTGFVVVDPGPMLPDPSLVQDPTQAQQDSFSQDYAAYEAQVEKVRTFVSVRAEADRVDRAYRTACDKLEGDITPGAHASWVVTIGDLLGEGIIAAEAVTIANQRSALLTRADELFAMGQTQLDDIANNSGFWDRRYRRISWLPGWLDRNRIEADRLAAQGLIDEAADLRTQAADLAPGRVSRIFRVAGRILGPVGFGLGVYNDWQEGESVEQIAVSQGGGLLAGVAAGAGVGALVGSIVPGPGTAIGAAVGAVVGAGVSIFADGAIDSFFENGPDVGEALSSGVDALADTGEAIGDFAGGVADTVGGWFD</sequence>
<evidence type="ECO:0000313" key="2">
    <source>
        <dbReference type="Proteomes" id="UP000297318"/>
    </source>
</evidence>
<dbReference type="OrthoDB" id="3770379at2"/>
<comment type="caution">
    <text evidence="1">The sequence shown here is derived from an EMBL/GenBank/DDBJ whole genome shotgun (WGS) entry which is preliminary data.</text>
</comment>
<reference evidence="1 2" key="1">
    <citation type="submission" date="2018-11" db="EMBL/GenBank/DDBJ databases">
        <title>Complete genome sequencing of the Actinobacteria Serinibacter sp. K3-2.</title>
        <authorList>
            <person name="Rakitin A.L."/>
            <person name="Beletsky A.V."/>
            <person name="Mardanov A.V."/>
            <person name="Ravin N.V."/>
            <person name="Gromova A.S."/>
            <person name="Filippova S.N."/>
            <person name="Gal'Chenko V.F."/>
        </authorList>
    </citation>
    <scope>NUCLEOTIDE SEQUENCE [LARGE SCALE GENOMIC DNA]</scope>
    <source>
        <strain evidence="1 2">K3-2</strain>
    </source>
</reference>
<name>A0A4Z1EB30_9MICO</name>
<dbReference type="RefSeq" id="WP_135848842.1">
    <property type="nucleotide sequence ID" value="NZ_RHPJ01000001.1"/>
</dbReference>
<accession>A0A4Z1EB30</accession>
<evidence type="ECO:0008006" key="3">
    <source>
        <dbReference type="Google" id="ProtNLM"/>
    </source>
</evidence>